<dbReference type="Gene3D" id="3.20.110.20">
    <property type="match status" value="1"/>
</dbReference>
<dbReference type="EMBL" id="DTAU01000030">
    <property type="protein sequence ID" value="HFQ78316.1"/>
    <property type="molecule type" value="Genomic_DNA"/>
</dbReference>
<evidence type="ECO:0000259" key="3">
    <source>
        <dbReference type="Pfam" id="PF03065"/>
    </source>
</evidence>
<gene>
    <name evidence="4" type="ORF">ENT99_01255</name>
    <name evidence="5" type="ORF">ENU64_01125</name>
</gene>
<protein>
    <submittedName>
        <fullName evidence="5">Alpha-amylase</fullName>
    </submittedName>
</protein>
<dbReference type="GO" id="GO:0003824">
    <property type="term" value="F:catalytic activity"/>
    <property type="evidence" value="ECO:0007669"/>
    <property type="project" value="InterPro"/>
</dbReference>
<dbReference type="GO" id="GO:0005975">
    <property type="term" value="P:carbohydrate metabolic process"/>
    <property type="evidence" value="ECO:0007669"/>
    <property type="project" value="InterPro"/>
</dbReference>
<comment type="similarity">
    <text evidence="1">Belongs to the glycosyl hydrolase 57 family.</text>
</comment>
<dbReference type="InterPro" id="IPR004300">
    <property type="entry name" value="Glyco_hydro_57_N"/>
</dbReference>
<comment type="caution">
    <text evidence="5">The sequence shown here is derived from an EMBL/GenBank/DDBJ whole genome shotgun (WGS) entry which is preliminary data.</text>
</comment>
<evidence type="ECO:0000256" key="1">
    <source>
        <dbReference type="ARBA" id="ARBA00006821"/>
    </source>
</evidence>
<keyword evidence="2" id="KW-0119">Carbohydrate metabolism</keyword>
<dbReference type="CDD" id="cd10795">
    <property type="entry name" value="GH57N_MJA1_like"/>
    <property type="match status" value="1"/>
</dbReference>
<dbReference type="EMBL" id="DTDH01000029">
    <property type="protein sequence ID" value="HGT98017.1"/>
    <property type="molecule type" value="Genomic_DNA"/>
</dbReference>
<name>A0A7J3MWV4_9CREN</name>
<proteinExistence type="inferred from homology"/>
<dbReference type="AlphaFoldDB" id="A0A7J3MWV4"/>
<evidence type="ECO:0000313" key="4">
    <source>
        <dbReference type="EMBL" id="HFQ78316.1"/>
    </source>
</evidence>
<feature type="domain" description="Glycoside hydrolase family 57 N-terminal" evidence="3">
    <location>
        <begin position="2"/>
        <end position="303"/>
    </location>
</feature>
<organism evidence="5">
    <name type="scientific">Ignisphaera aggregans</name>
    <dbReference type="NCBI Taxonomy" id="334771"/>
    <lineage>
        <taxon>Archaea</taxon>
        <taxon>Thermoproteota</taxon>
        <taxon>Thermoprotei</taxon>
        <taxon>Desulfurococcales</taxon>
        <taxon>Desulfurococcaceae</taxon>
        <taxon>Ignisphaera</taxon>
    </lineage>
</organism>
<dbReference type="SUPFAM" id="SSF88713">
    <property type="entry name" value="Glycoside hydrolase/deacetylase"/>
    <property type="match status" value="1"/>
</dbReference>
<dbReference type="PANTHER" id="PTHR36306">
    <property type="entry name" value="ALPHA-AMYLASE-RELATED-RELATED"/>
    <property type="match status" value="1"/>
</dbReference>
<sequence length="511" mass="59786">MFFEVHQPYRLDRRMHEKLIKKAIKGSLDPRDIEDALFDQDLNRLVIERAARKCYIPATSIIAETIRRFMGSDRKFMVSFGISGAFIEQALRWVPKVVDLFVDLVATGLVELVAQTYYHSLAFLIPPHYKELEDQIKSHLKILEDIFGVKPVSVENTEFIYNNDLACKLYSMGFKVILTEGVEWILGWRSPNFVYRGYLCDIRVLTRNYRLSDDIGFRFSNNKWDQYPLTADKYALWLAVTPGDVVVLAMDYETFGEHHWPESGIHEFLRYLPQEVLKHSHLRFSTPSRAAFAHDTVDVYDVPPWVTISWADERDLSAWLGNYIQKNSFSMLLELKRYIDAIDDPYLTRIWRLLTISDHFYYMATKFGSMEEVHQYFSPYKNAVDAYVLYAQAISILFYIIAEKARENPSKMLKNLVLPPEKAFYFKCFDLESLNISAASVKEFLWISRSLPSECIVYHLNRGDIQKWFREIYMVDDIANALDEIARSDASADEKKNLMIKVIENFLGERR</sequence>
<dbReference type="PANTHER" id="PTHR36306:SF1">
    <property type="entry name" value="ALPHA-AMYLASE-RELATED"/>
    <property type="match status" value="1"/>
</dbReference>
<dbReference type="Pfam" id="PF03065">
    <property type="entry name" value="Glyco_hydro_57"/>
    <property type="match status" value="1"/>
</dbReference>
<dbReference type="InterPro" id="IPR011330">
    <property type="entry name" value="Glyco_hydro/deAcase_b/a-brl"/>
</dbReference>
<accession>A0A7J3MWV4</accession>
<dbReference type="InterPro" id="IPR052046">
    <property type="entry name" value="GH57_Enzymes"/>
</dbReference>
<reference evidence="5" key="1">
    <citation type="journal article" date="2020" name="mSystems">
        <title>Genome- and Community-Level Interaction Insights into Carbon Utilization and Element Cycling Functions of Hydrothermarchaeota in Hydrothermal Sediment.</title>
        <authorList>
            <person name="Zhou Z."/>
            <person name="Liu Y."/>
            <person name="Xu W."/>
            <person name="Pan J."/>
            <person name="Luo Z.H."/>
            <person name="Li M."/>
        </authorList>
    </citation>
    <scope>NUCLEOTIDE SEQUENCE [LARGE SCALE GENOMIC DNA]</scope>
    <source>
        <strain evidence="4">SpSt-629</strain>
        <strain evidence="5">SpSt-688</strain>
    </source>
</reference>
<evidence type="ECO:0000256" key="2">
    <source>
        <dbReference type="ARBA" id="ARBA00023277"/>
    </source>
</evidence>
<evidence type="ECO:0000313" key="5">
    <source>
        <dbReference type="EMBL" id="HGT98017.1"/>
    </source>
</evidence>